<evidence type="ECO:0000256" key="13">
    <source>
        <dbReference type="RuleBase" id="RU361263"/>
    </source>
</evidence>
<dbReference type="GO" id="GO:0050525">
    <property type="term" value="F:cutinase activity"/>
    <property type="evidence" value="ECO:0007669"/>
    <property type="project" value="UniProtKB-UniRule"/>
</dbReference>
<evidence type="ECO:0000256" key="4">
    <source>
        <dbReference type="ARBA" id="ARBA00022487"/>
    </source>
</evidence>
<evidence type="ECO:0000256" key="5">
    <source>
        <dbReference type="ARBA" id="ARBA00022525"/>
    </source>
</evidence>
<dbReference type="PANTHER" id="PTHR48250">
    <property type="entry name" value="CUTINASE 2-RELATED"/>
    <property type="match status" value="1"/>
</dbReference>
<evidence type="ECO:0000256" key="1">
    <source>
        <dbReference type="ARBA" id="ARBA00004613"/>
    </source>
</evidence>
<dbReference type="Gene3D" id="3.40.50.1820">
    <property type="entry name" value="alpha/beta hydrolase"/>
    <property type="match status" value="1"/>
</dbReference>
<evidence type="ECO:0000256" key="7">
    <source>
        <dbReference type="ARBA" id="ARBA00022801"/>
    </source>
</evidence>
<protein>
    <recommendedName>
        <fullName evidence="3 13">Cutinase</fullName>
        <ecNumber evidence="3 13">3.1.1.74</ecNumber>
    </recommendedName>
</protein>
<dbReference type="Proteomes" id="UP001251528">
    <property type="component" value="Unassembled WGS sequence"/>
</dbReference>
<dbReference type="GO" id="GO:0016052">
    <property type="term" value="P:carbohydrate catabolic process"/>
    <property type="evidence" value="ECO:0007669"/>
    <property type="project" value="TreeGrafter"/>
</dbReference>
<dbReference type="InterPro" id="IPR011150">
    <property type="entry name" value="Cutinase_monf"/>
</dbReference>
<keyword evidence="7 13" id="KW-0378">Hydrolase</keyword>
<feature type="active site" description="Proton donor/acceptor" evidence="11">
    <location>
        <position position="206"/>
    </location>
</feature>
<dbReference type="PROSITE" id="PS00155">
    <property type="entry name" value="CUTINASE_1"/>
    <property type="match status" value="1"/>
</dbReference>
<feature type="active site" description="Nucleophile" evidence="11">
    <location>
        <position position="137"/>
    </location>
</feature>
<evidence type="ECO:0000256" key="8">
    <source>
        <dbReference type="ARBA" id="ARBA00023026"/>
    </source>
</evidence>
<name>A0AAJ0FV36_9HYPO</name>
<dbReference type="InterPro" id="IPR043580">
    <property type="entry name" value="CUTINASE_1"/>
</dbReference>
<comment type="subcellular location">
    <subcellularLocation>
        <location evidence="1 13">Secreted</location>
    </subcellularLocation>
</comment>
<sequence>MKLSYLVACFTTTGLALPARPEKSELMLAARDFPVYRNDLQEKTSPCPKVIFIYARATNEPLNMGVSAGPIVASKLEDHYGESNIWVQGVGLPYLAVPPPNIYPNGASQEAINEAARLFLLAQSKCPNSPVVAGGYSQGTGVIVGAVRQLSQSVQQQIKGVVLFGYTRNKENGGRIPDFPPKRTKVFCAPGDALCDGTVVVVSPAHFTYFDEAADEAPAFLIQSVGE</sequence>
<organism evidence="14 15">
    <name type="scientific">Conoideocrella luteorostrata</name>
    <dbReference type="NCBI Taxonomy" id="1105319"/>
    <lineage>
        <taxon>Eukaryota</taxon>
        <taxon>Fungi</taxon>
        <taxon>Dikarya</taxon>
        <taxon>Ascomycota</taxon>
        <taxon>Pezizomycotina</taxon>
        <taxon>Sordariomycetes</taxon>
        <taxon>Hypocreomycetidae</taxon>
        <taxon>Hypocreales</taxon>
        <taxon>Clavicipitaceae</taxon>
        <taxon>Conoideocrella</taxon>
    </lineage>
</organism>
<dbReference type="PANTHER" id="PTHR48250:SF3">
    <property type="entry name" value="CUTINASE 1-RELATED"/>
    <property type="match status" value="1"/>
</dbReference>
<keyword evidence="4 13" id="KW-0719">Serine esterase</keyword>
<dbReference type="Pfam" id="PF01083">
    <property type="entry name" value="Cutinase"/>
    <property type="match status" value="1"/>
</dbReference>
<dbReference type="InterPro" id="IPR000675">
    <property type="entry name" value="Cutinase/axe"/>
</dbReference>
<comment type="caution">
    <text evidence="14">The sequence shown here is derived from an EMBL/GenBank/DDBJ whole genome shotgun (WGS) entry which is preliminary data.</text>
</comment>
<dbReference type="PRINTS" id="PR00129">
    <property type="entry name" value="CUTINASE"/>
</dbReference>
<dbReference type="InterPro" id="IPR029058">
    <property type="entry name" value="AB_hydrolase_fold"/>
</dbReference>
<dbReference type="EMBL" id="JASWJB010000481">
    <property type="protein sequence ID" value="KAK2590130.1"/>
    <property type="molecule type" value="Genomic_DNA"/>
</dbReference>
<evidence type="ECO:0000313" key="14">
    <source>
        <dbReference type="EMBL" id="KAK2590130.1"/>
    </source>
</evidence>
<keyword evidence="15" id="KW-1185">Reference proteome</keyword>
<comment type="similarity">
    <text evidence="2 13">Belongs to the cutinase family.</text>
</comment>
<keyword evidence="9 12" id="KW-1015">Disulfide bond</keyword>
<comment type="catalytic activity">
    <reaction evidence="10 13">
        <text>cutin + H2O = cutin monomers.</text>
        <dbReference type="EC" id="3.1.1.74"/>
    </reaction>
</comment>
<dbReference type="EC" id="3.1.1.74" evidence="3 13"/>
<evidence type="ECO:0000256" key="12">
    <source>
        <dbReference type="PIRSR" id="PIRSR611150-2"/>
    </source>
</evidence>
<evidence type="ECO:0000256" key="9">
    <source>
        <dbReference type="ARBA" id="ARBA00023157"/>
    </source>
</evidence>
<dbReference type="AlphaFoldDB" id="A0AAJ0FV36"/>
<evidence type="ECO:0000256" key="10">
    <source>
        <dbReference type="ARBA" id="ARBA00034045"/>
    </source>
</evidence>
<keyword evidence="8" id="KW-0843">Virulence</keyword>
<proteinExistence type="inferred from homology"/>
<accession>A0AAJ0FV36</accession>
<feature type="disulfide bond" evidence="12">
    <location>
        <begin position="47"/>
        <end position="126"/>
    </location>
</feature>
<dbReference type="FunFam" id="3.40.50.1820:FF:000235">
    <property type="entry name" value="Cutinase 1"/>
    <property type="match status" value="1"/>
</dbReference>
<feature type="disulfide bond" evidence="12">
    <location>
        <begin position="188"/>
        <end position="195"/>
    </location>
</feature>
<evidence type="ECO:0000256" key="2">
    <source>
        <dbReference type="ARBA" id="ARBA00007534"/>
    </source>
</evidence>
<keyword evidence="5 13" id="KW-0964">Secreted</keyword>
<dbReference type="SMART" id="SM01110">
    <property type="entry name" value="Cutinase"/>
    <property type="match status" value="1"/>
</dbReference>
<reference evidence="14" key="1">
    <citation type="submission" date="2023-06" db="EMBL/GenBank/DDBJ databases">
        <title>Conoideocrella luteorostrata (Hypocreales: Clavicipitaceae), a potential biocontrol fungus for elongate hemlock scale in United States Christmas tree production areas.</title>
        <authorList>
            <person name="Barrett H."/>
            <person name="Lovett B."/>
            <person name="Macias A.M."/>
            <person name="Stajich J.E."/>
            <person name="Kasson M.T."/>
        </authorList>
    </citation>
    <scope>NUCLEOTIDE SEQUENCE</scope>
    <source>
        <strain evidence="14">ARSEF 14590</strain>
    </source>
</reference>
<dbReference type="GO" id="GO:0005576">
    <property type="term" value="C:extracellular region"/>
    <property type="evidence" value="ECO:0007669"/>
    <property type="project" value="UniProtKB-SubCell"/>
</dbReference>
<evidence type="ECO:0000256" key="3">
    <source>
        <dbReference type="ARBA" id="ARBA00013095"/>
    </source>
</evidence>
<evidence type="ECO:0000256" key="6">
    <source>
        <dbReference type="ARBA" id="ARBA00022729"/>
    </source>
</evidence>
<feature type="active site" evidence="11">
    <location>
        <position position="192"/>
    </location>
</feature>
<evidence type="ECO:0000256" key="11">
    <source>
        <dbReference type="PIRSR" id="PIRSR611150-1"/>
    </source>
</evidence>
<keyword evidence="6" id="KW-0732">Signal</keyword>
<gene>
    <name evidence="14" type="ORF">QQS21_012183</name>
</gene>
<comment type="function">
    <text evidence="13">Catalyzes the hydrolysis of complex carboxylic polyesters found in the cell wall of plants. Degrades cutin, a macromolecule that forms the structure of the plant cuticle.</text>
</comment>
<evidence type="ECO:0000313" key="15">
    <source>
        <dbReference type="Proteomes" id="UP001251528"/>
    </source>
</evidence>
<dbReference type="SUPFAM" id="SSF53474">
    <property type="entry name" value="alpha/beta-Hydrolases"/>
    <property type="match status" value="1"/>
</dbReference>